<dbReference type="Pfam" id="PF12852">
    <property type="entry name" value="Cupin_6"/>
    <property type="match status" value="1"/>
</dbReference>
<dbReference type="GO" id="GO:0043565">
    <property type="term" value="F:sequence-specific DNA binding"/>
    <property type="evidence" value="ECO:0007669"/>
    <property type="project" value="InterPro"/>
</dbReference>
<evidence type="ECO:0000256" key="3">
    <source>
        <dbReference type="ARBA" id="ARBA00023163"/>
    </source>
</evidence>
<proteinExistence type="predicted"/>
<keyword evidence="6" id="KW-1185">Reference proteome</keyword>
<dbReference type="InterPro" id="IPR018062">
    <property type="entry name" value="HTH_AraC-typ_CS"/>
</dbReference>
<dbReference type="InterPro" id="IPR018060">
    <property type="entry name" value="HTH_AraC"/>
</dbReference>
<accession>A0A024HEI7</accession>
<dbReference type="InterPro" id="IPR009057">
    <property type="entry name" value="Homeodomain-like_sf"/>
</dbReference>
<feature type="domain" description="HTH araC/xylS-type" evidence="4">
    <location>
        <begin position="213"/>
        <end position="315"/>
    </location>
</feature>
<dbReference type="Proteomes" id="UP000025241">
    <property type="component" value="Chromosome I"/>
</dbReference>
<dbReference type="GO" id="GO:0009893">
    <property type="term" value="P:positive regulation of metabolic process"/>
    <property type="evidence" value="ECO:0007669"/>
    <property type="project" value="UniProtKB-ARBA"/>
</dbReference>
<dbReference type="Pfam" id="PF12833">
    <property type="entry name" value="HTH_18"/>
    <property type="match status" value="1"/>
</dbReference>
<dbReference type="Gene3D" id="1.10.10.60">
    <property type="entry name" value="Homeodomain-like"/>
    <property type="match status" value="2"/>
</dbReference>
<evidence type="ECO:0000256" key="2">
    <source>
        <dbReference type="ARBA" id="ARBA00023125"/>
    </source>
</evidence>
<evidence type="ECO:0000256" key="1">
    <source>
        <dbReference type="ARBA" id="ARBA00023015"/>
    </source>
</evidence>
<evidence type="ECO:0000259" key="4">
    <source>
        <dbReference type="PROSITE" id="PS01124"/>
    </source>
</evidence>
<dbReference type="PATRIC" id="fig|1301098.3.peg.2119"/>
<keyword evidence="3" id="KW-0804">Transcription</keyword>
<reference evidence="5 6" key="2">
    <citation type="submission" date="2014-05" db="EMBL/GenBank/DDBJ databases">
        <title>Genome sequence of the 3-chlorobenzoate degrading bacterium Pseudomonas knackmussii B13 shows multiple evidence for horizontal gene transfer.</title>
        <authorList>
            <person name="Miyazaki R."/>
            <person name="Bertelli C."/>
            <person name="Falquet L."/>
            <person name="Robinson-Rechavi M."/>
            <person name="Gharib W."/>
            <person name="Roy S."/>
            <person name="Van der Meer J.R."/>
        </authorList>
    </citation>
    <scope>NUCLEOTIDE SEQUENCE [LARGE SCALE GENOMIC DNA]</scope>
    <source>
        <strain evidence="5 6">B13</strain>
    </source>
</reference>
<dbReference type="EMBL" id="HG322950">
    <property type="protein sequence ID" value="CDF83475.1"/>
    <property type="molecule type" value="Genomic_DNA"/>
</dbReference>
<dbReference type="SUPFAM" id="SSF46689">
    <property type="entry name" value="Homeodomain-like"/>
    <property type="match status" value="2"/>
</dbReference>
<evidence type="ECO:0000313" key="5">
    <source>
        <dbReference type="EMBL" id="CDF83475.1"/>
    </source>
</evidence>
<dbReference type="PANTHER" id="PTHR11019">
    <property type="entry name" value="HTH-TYPE TRANSCRIPTIONAL REGULATOR NIMR"/>
    <property type="match status" value="1"/>
</dbReference>
<dbReference type="PROSITE" id="PS00041">
    <property type="entry name" value="HTH_ARAC_FAMILY_1"/>
    <property type="match status" value="1"/>
</dbReference>
<dbReference type="eggNOG" id="COG4977">
    <property type="taxonomic scope" value="Bacteria"/>
</dbReference>
<keyword evidence="2 5" id="KW-0238">DNA-binding</keyword>
<dbReference type="KEGG" id="pkc:PKB_2128"/>
<dbReference type="SMART" id="SM00342">
    <property type="entry name" value="HTH_ARAC"/>
    <property type="match status" value="1"/>
</dbReference>
<evidence type="ECO:0000313" key="6">
    <source>
        <dbReference type="Proteomes" id="UP000025241"/>
    </source>
</evidence>
<dbReference type="PANTHER" id="PTHR11019:SF159">
    <property type="entry name" value="TRANSCRIPTIONAL REGULATOR-RELATED"/>
    <property type="match status" value="1"/>
</dbReference>
<dbReference type="InterPro" id="IPR032783">
    <property type="entry name" value="AraC_lig"/>
</dbReference>
<reference evidence="5 6" key="1">
    <citation type="submission" date="2013-03" db="EMBL/GenBank/DDBJ databases">
        <authorList>
            <person name="Linke B."/>
        </authorList>
    </citation>
    <scope>NUCLEOTIDE SEQUENCE [LARGE SCALE GENOMIC DNA]</scope>
    <source>
        <strain evidence="5 6">B13</strain>
    </source>
</reference>
<dbReference type="OrthoDB" id="9783876at2"/>
<sequence length="322" mass="34781">MDALSETLRVVRLVGAIFINARFTAPWCYQSPRADSVVQLLEPGAEQVVIFHLITEGECFVEMGQGPPTHLVAGDAVLFPQGDAHRMTSQPGLPPASGAPLHTVLSRRPRQLAYGGGGASTKLVCGYLACDTRLARLLLAGLPPLVKVNVRGSAAGAWLESSVRYALAEARSPRPGGAGVLAKLAEVLFIEVLRLYMEEQGEGRSGWLAGLHDRIVGAALGALHKEPARCWTLEELARCAGTSRSVLAERFQQLVGNSPMQYLTQWRMLLAANLLRGSNAPLARIAEDVGYQTDTAFSRAFRREYGCPPAAWRRNQAGHAHL</sequence>
<dbReference type="PROSITE" id="PS01124">
    <property type="entry name" value="HTH_ARAC_FAMILY_2"/>
    <property type="match status" value="1"/>
</dbReference>
<name>A0A024HEI7_PSEKB</name>
<organism evidence="5 6">
    <name type="scientific">Pseudomonas knackmussii (strain DSM 6978 / CCUG 54928 / LMG 23759 / B13)</name>
    <dbReference type="NCBI Taxonomy" id="1301098"/>
    <lineage>
        <taxon>Bacteria</taxon>
        <taxon>Pseudomonadati</taxon>
        <taxon>Pseudomonadota</taxon>
        <taxon>Gammaproteobacteria</taxon>
        <taxon>Pseudomonadales</taxon>
        <taxon>Pseudomonadaceae</taxon>
        <taxon>Pseudomonas</taxon>
    </lineage>
</organism>
<dbReference type="RefSeq" id="WP_043251480.1">
    <property type="nucleotide sequence ID" value="NZ_HG322950.1"/>
</dbReference>
<protein>
    <submittedName>
        <fullName evidence="5">DNA-binding domain-containing protein, AraC-type</fullName>
    </submittedName>
</protein>
<dbReference type="HOGENOM" id="CLU_000445_81_0_6"/>
<dbReference type="GO" id="GO:0003700">
    <property type="term" value="F:DNA-binding transcription factor activity"/>
    <property type="evidence" value="ECO:0007669"/>
    <property type="project" value="InterPro"/>
</dbReference>
<dbReference type="STRING" id="1301098.PKB_2128"/>
<dbReference type="AlphaFoldDB" id="A0A024HEI7"/>
<keyword evidence="1" id="KW-0805">Transcription regulation</keyword>
<gene>
    <name evidence="5" type="ORF">PKB_2128</name>
</gene>